<dbReference type="KEGG" id="vas:GT360_15190"/>
<dbReference type="EMBL" id="CP047476">
    <property type="protein sequence ID" value="QIA64909.1"/>
    <property type="molecule type" value="Genomic_DNA"/>
</dbReference>
<dbReference type="Proteomes" id="UP000464262">
    <property type="component" value="Chromosome 2"/>
</dbReference>
<protein>
    <submittedName>
        <fullName evidence="2">AzlD domain-containing protein</fullName>
    </submittedName>
</protein>
<evidence type="ECO:0000256" key="1">
    <source>
        <dbReference type="SAM" id="Phobius"/>
    </source>
</evidence>
<keyword evidence="3" id="KW-1185">Reference proteome</keyword>
<name>A0A7Z2YF91_9VIBR</name>
<reference evidence="2 3" key="1">
    <citation type="submission" date="2020-01" db="EMBL/GenBank/DDBJ databases">
        <title>Whole genome and functional gene identification of agarase of Vibrio HN897.</title>
        <authorList>
            <person name="Liu Y."/>
            <person name="Zhao Z."/>
        </authorList>
    </citation>
    <scope>NUCLEOTIDE SEQUENCE [LARGE SCALE GENOMIC DNA]</scope>
    <source>
        <strain evidence="2 3">HN897</strain>
    </source>
</reference>
<gene>
    <name evidence="2" type="ORF">GT360_15190</name>
</gene>
<dbReference type="Pfam" id="PF05437">
    <property type="entry name" value="AzlD"/>
    <property type="match status" value="1"/>
</dbReference>
<proteinExistence type="predicted"/>
<keyword evidence="1" id="KW-0472">Membrane</keyword>
<keyword evidence="1" id="KW-1133">Transmembrane helix</keyword>
<evidence type="ECO:0000313" key="2">
    <source>
        <dbReference type="EMBL" id="QIA64909.1"/>
    </source>
</evidence>
<accession>A0A7Z2YF91</accession>
<organism evidence="2 3">
    <name type="scientific">Vibrio astriarenae</name>
    <dbReference type="NCBI Taxonomy" id="1481923"/>
    <lineage>
        <taxon>Bacteria</taxon>
        <taxon>Pseudomonadati</taxon>
        <taxon>Pseudomonadota</taxon>
        <taxon>Gammaproteobacteria</taxon>
        <taxon>Vibrionales</taxon>
        <taxon>Vibrionaceae</taxon>
        <taxon>Vibrio</taxon>
    </lineage>
</organism>
<dbReference type="RefSeq" id="WP_164649809.1">
    <property type="nucleotide sequence ID" value="NZ_CP047476.1"/>
</dbReference>
<dbReference type="InterPro" id="IPR008407">
    <property type="entry name" value="Brnchd-chn_aa_trnsp_AzlD"/>
</dbReference>
<evidence type="ECO:0000313" key="3">
    <source>
        <dbReference type="Proteomes" id="UP000464262"/>
    </source>
</evidence>
<sequence length="104" mass="11821">MIYLLIILLTLIVFASRYLFLEPSVPLRLSSRAQRFLSYASPAVLTAIWGPIVFMPHGELVFEDNWPYLLGAVFAIVLARVTNNVLFTTIVSIGFFLILKLYLQ</sequence>
<feature type="transmembrane region" description="Helical" evidence="1">
    <location>
        <begin position="37"/>
        <end position="54"/>
    </location>
</feature>
<dbReference type="AlphaFoldDB" id="A0A7Z2YF91"/>
<keyword evidence="1" id="KW-0812">Transmembrane</keyword>
<feature type="transmembrane region" description="Helical" evidence="1">
    <location>
        <begin position="61"/>
        <end position="79"/>
    </location>
</feature>
<feature type="transmembrane region" description="Helical" evidence="1">
    <location>
        <begin position="85"/>
        <end position="103"/>
    </location>
</feature>